<comment type="caution">
    <text evidence="3">The sequence shown here is derived from an EMBL/GenBank/DDBJ whole genome shotgun (WGS) entry which is preliminary data.</text>
</comment>
<protein>
    <recommendedName>
        <fullName evidence="2">DUF8035 domain-containing protein</fullName>
    </recommendedName>
</protein>
<dbReference type="GeneID" id="85458089"/>
<evidence type="ECO:0000313" key="3">
    <source>
        <dbReference type="EMBL" id="KAK1700768.1"/>
    </source>
</evidence>
<feature type="compositionally biased region" description="Polar residues" evidence="1">
    <location>
        <begin position="292"/>
        <end position="306"/>
    </location>
</feature>
<keyword evidence="4" id="KW-1185">Reference proteome</keyword>
<feature type="compositionally biased region" description="Polar residues" evidence="1">
    <location>
        <begin position="175"/>
        <end position="188"/>
    </location>
</feature>
<dbReference type="RefSeq" id="XP_060436525.1">
    <property type="nucleotide sequence ID" value="XM_060573563.1"/>
</dbReference>
<organism evidence="3 4">
    <name type="scientific">Colletotrichum godetiae</name>
    <dbReference type="NCBI Taxonomy" id="1209918"/>
    <lineage>
        <taxon>Eukaryota</taxon>
        <taxon>Fungi</taxon>
        <taxon>Dikarya</taxon>
        <taxon>Ascomycota</taxon>
        <taxon>Pezizomycotina</taxon>
        <taxon>Sordariomycetes</taxon>
        <taxon>Hypocreomycetidae</taxon>
        <taxon>Glomerellales</taxon>
        <taxon>Glomerellaceae</taxon>
        <taxon>Colletotrichum</taxon>
        <taxon>Colletotrichum acutatum species complex</taxon>
    </lineage>
</organism>
<accession>A0AAJ0F035</accession>
<gene>
    <name evidence="3" type="ORF">BDP55DRAFT_644109</name>
</gene>
<evidence type="ECO:0000313" key="4">
    <source>
        <dbReference type="Proteomes" id="UP001224890"/>
    </source>
</evidence>
<proteinExistence type="predicted"/>
<reference evidence="3" key="1">
    <citation type="submission" date="2021-06" db="EMBL/GenBank/DDBJ databases">
        <title>Comparative genomics, transcriptomics and evolutionary studies reveal genomic signatures of adaptation to plant cell wall in hemibiotrophic fungi.</title>
        <authorList>
            <consortium name="DOE Joint Genome Institute"/>
            <person name="Baroncelli R."/>
            <person name="Diaz J.F."/>
            <person name="Benocci T."/>
            <person name="Peng M."/>
            <person name="Battaglia E."/>
            <person name="Haridas S."/>
            <person name="Andreopoulos W."/>
            <person name="Labutti K."/>
            <person name="Pangilinan J."/>
            <person name="Floch G.L."/>
            <person name="Makela M.R."/>
            <person name="Henrissat B."/>
            <person name="Grigoriev I.V."/>
            <person name="Crouch J.A."/>
            <person name="De Vries R.P."/>
            <person name="Sukno S.A."/>
            <person name="Thon M.R."/>
        </authorList>
    </citation>
    <scope>NUCLEOTIDE SEQUENCE</scope>
    <source>
        <strain evidence="3">CBS 193.32</strain>
    </source>
</reference>
<feature type="region of interest" description="Disordered" evidence="1">
    <location>
        <begin position="276"/>
        <end position="322"/>
    </location>
</feature>
<name>A0AAJ0F035_9PEZI</name>
<evidence type="ECO:0000256" key="1">
    <source>
        <dbReference type="SAM" id="MobiDB-lite"/>
    </source>
</evidence>
<feature type="domain" description="DUF8035" evidence="2">
    <location>
        <begin position="196"/>
        <end position="249"/>
    </location>
</feature>
<feature type="region of interest" description="Disordered" evidence="1">
    <location>
        <begin position="51"/>
        <end position="199"/>
    </location>
</feature>
<dbReference type="Pfam" id="PF26118">
    <property type="entry name" value="DUF8035"/>
    <property type="match status" value="1"/>
</dbReference>
<feature type="compositionally biased region" description="Basic and acidic residues" evidence="1">
    <location>
        <begin position="151"/>
        <end position="165"/>
    </location>
</feature>
<evidence type="ECO:0000259" key="2">
    <source>
        <dbReference type="Pfam" id="PF26118"/>
    </source>
</evidence>
<dbReference type="EMBL" id="JAHMHR010000002">
    <property type="protein sequence ID" value="KAK1700768.1"/>
    <property type="molecule type" value="Genomic_DNA"/>
</dbReference>
<dbReference type="InterPro" id="IPR058348">
    <property type="entry name" value="DUF8035"/>
</dbReference>
<dbReference type="AlphaFoldDB" id="A0AAJ0F035"/>
<dbReference type="Proteomes" id="UP001224890">
    <property type="component" value="Unassembled WGS sequence"/>
</dbReference>
<feature type="compositionally biased region" description="Basic and acidic residues" evidence="1">
    <location>
        <begin position="79"/>
        <end position="100"/>
    </location>
</feature>
<sequence length="571" mass="63442">MRSAITERGCSPSLGGLPPSSISHPLSYHLFILWMPVMSQEPPEDEIRYTWTGRGRSRSPTDRSAYVEDTYESDSADGNQREHSPGYAEFDYRTEPDYERVPPPLNATDRGDIPDHFVTPGVYEPYRRPRQSDYYASRSFHAGNTRRRSASPRERLTRFADRVSFSEDADRDGSRSASKAASDITSASDRSDTYPKKGKTRIPIRLVSKRALIDLGYPFIEEGNTIIVLKALGQNNIDELLKASEEYKRVELEITGQDHSSANTPPVEVIAVDIEPLSDTDGTAPGPRDGTSLDSAHNRYATSPTVGDNGAELGGLRNGQRYQGSNQVHLSGVFSLNPSDQPVETQVSSSELSEAQKAWNTPKSCIENGTVTTELINIHAAEHYMGQASKHKVTLYCPNSPHSAKFNASKLRMRWLHLEGPATKLRAFENLVADCPFINHELRAVALNVLVEAFRRCKRPSELGSEIEPGAVIRYIGRPDRFAGRYRGSPVFDTEAVAFLSVPFLNLSNRISPVDRASYTSTILEYLYGYDAGVLRHAHASGQGVMLEEELVPRTIRVPQMWSLIIGSSKH</sequence>